<evidence type="ECO:0000313" key="2">
    <source>
        <dbReference type="EMBL" id="KAE9387353.1"/>
    </source>
</evidence>
<dbReference type="AlphaFoldDB" id="A0A6A4GPT2"/>
<feature type="chain" id="PRO_5025665153" description="AA1-like domain-containing protein" evidence="1">
    <location>
        <begin position="27"/>
        <end position="164"/>
    </location>
</feature>
<keyword evidence="1" id="KW-0732">Signal</keyword>
<dbReference type="EMBL" id="ML769806">
    <property type="protein sequence ID" value="KAE9387353.1"/>
    <property type="molecule type" value="Genomic_DNA"/>
</dbReference>
<protein>
    <recommendedName>
        <fullName evidence="4">AA1-like domain-containing protein</fullName>
    </recommendedName>
</protein>
<reference evidence="2" key="1">
    <citation type="journal article" date="2019" name="Environ. Microbiol.">
        <title>Fungal ecological strategies reflected in gene transcription - a case study of two litter decomposers.</title>
        <authorList>
            <person name="Barbi F."/>
            <person name="Kohler A."/>
            <person name="Barry K."/>
            <person name="Baskaran P."/>
            <person name="Daum C."/>
            <person name="Fauchery L."/>
            <person name="Ihrmark K."/>
            <person name="Kuo A."/>
            <person name="LaButti K."/>
            <person name="Lipzen A."/>
            <person name="Morin E."/>
            <person name="Grigoriev I.V."/>
            <person name="Henrissat B."/>
            <person name="Lindahl B."/>
            <person name="Martin F."/>
        </authorList>
    </citation>
    <scope>NUCLEOTIDE SEQUENCE</scope>
    <source>
        <strain evidence="2">JB14</strain>
    </source>
</reference>
<evidence type="ECO:0000313" key="3">
    <source>
        <dbReference type="Proteomes" id="UP000799118"/>
    </source>
</evidence>
<feature type="signal peptide" evidence="1">
    <location>
        <begin position="1"/>
        <end position="26"/>
    </location>
</feature>
<evidence type="ECO:0008006" key="4">
    <source>
        <dbReference type="Google" id="ProtNLM"/>
    </source>
</evidence>
<dbReference type="Proteomes" id="UP000799118">
    <property type="component" value="Unassembled WGS sequence"/>
</dbReference>
<proteinExistence type="predicted"/>
<accession>A0A6A4GPT2</accession>
<gene>
    <name evidence="2" type="ORF">BT96DRAFT_927667</name>
</gene>
<name>A0A6A4GPT2_9AGAR</name>
<evidence type="ECO:0000256" key="1">
    <source>
        <dbReference type="SAM" id="SignalP"/>
    </source>
</evidence>
<organism evidence="2 3">
    <name type="scientific">Gymnopus androsaceus JB14</name>
    <dbReference type="NCBI Taxonomy" id="1447944"/>
    <lineage>
        <taxon>Eukaryota</taxon>
        <taxon>Fungi</taxon>
        <taxon>Dikarya</taxon>
        <taxon>Basidiomycota</taxon>
        <taxon>Agaricomycotina</taxon>
        <taxon>Agaricomycetes</taxon>
        <taxon>Agaricomycetidae</taxon>
        <taxon>Agaricales</taxon>
        <taxon>Marasmiineae</taxon>
        <taxon>Omphalotaceae</taxon>
        <taxon>Gymnopus</taxon>
    </lineage>
</organism>
<sequence>MRFNSHFVTIAQLVLSLFFTLMTAWARPLSVSKSIDHATRGLELPHFDSKIEEDHIPEIWFQFIATEGAHRCTSDQRSEVWHKLEYIFIHLPAAKTEFQFSNTPQNAIPQALLHCRYQDDGSIKFSFWGEKVGGRCESPAKCEGVINLRDEKKTKLAGWTLPVL</sequence>
<keyword evidence="3" id="KW-1185">Reference proteome</keyword>